<name>A0NQA1_ROSAI</name>
<reference evidence="2 3" key="1">
    <citation type="submission" date="2006-05" db="EMBL/GenBank/DDBJ databases">
        <authorList>
            <person name="King G."/>
            <person name="Ferriera S."/>
            <person name="Johnson J."/>
            <person name="Kravitz S."/>
            <person name="Beeson K."/>
            <person name="Sutton G."/>
            <person name="Rogers Y.-H."/>
            <person name="Friedman R."/>
            <person name="Frazier M."/>
            <person name="Venter J.C."/>
        </authorList>
    </citation>
    <scope>NUCLEOTIDE SEQUENCE [LARGE SCALE GENOMIC DNA]</scope>
    <source>
        <strain evidence="3">ATCC 25650 / DSM 13394 / JCM 20685 / NBRC 16684 / NCIMB 2208 / IAM 12614 / B1</strain>
    </source>
</reference>
<feature type="signal peptide" evidence="1">
    <location>
        <begin position="1"/>
        <end position="18"/>
    </location>
</feature>
<feature type="chain" id="PRO_5002627690" description="HdeA/HdeB family protein" evidence="1">
    <location>
        <begin position="19"/>
        <end position="106"/>
    </location>
</feature>
<dbReference type="GeneID" id="68845716"/>
<dbReference type="OrthoDB" id="8100822at2"/>
<proteinExistence type="predicted"/>
<protein>
    <recommendedName>
        <fullName evidence="4">HdeA/HdeB family protein</fullName>
    </recommendedName>
</protein>
<evidence type="ECO:0008006" key="4">
    <source>
        <dbReference type="Google" id="ProtNLM"/>
    </source>
</evidence>
<evidence type="ECO:0000313" key="3">
    <source>
        <dbReference type="Proteomes" id="UP000004848"/>
    </source>
</evidence>
<dbReference type="AlphaFoldDB" id="A0NQA1"/>
<organism evidence="2 3">
    <name type="scientific">Roseibium aggregatum (strain ATCC 25650 / DSM 13394 / JCM 20685 / NBRC 16684 / NCIMB 2208 / IAM 12614 / B1)</name>
    <name type="common">Stappia aggregata</name>
    <dbReference type="NCBI Taxonomy" id="384765"/>
    <lineage>
        <taxon>Bacteria</taxon>
        <taxon>Pseudomonadati</taxon>
        <taxon>Pseudomonadota</taxon>
        <taxon>Alphaproteobacteria</taxon>
        <taxon>Hyphomicrobiales</taxon>
        <taxon>Stappiaceae</taxon>
        <taxon>Roseibium</taxon>
    </lineage>
</organism>
<sequence>MRLAVFAVIALAAQPAFAWSETEQYDAASQLGSVIAAEGFCDMAYNQSAISAYIESTVPADDMGFASLLDTTVDIAVYNQEGMAQSQKTAHCTQMRRVAKSFGFID</sequence>
<dbReference type="EMBL" id="AAUW01000004">
    <property type="protein sequence ID" value="EAV44959.1"/>
    <property type="molecule type" value="Genomic_DNA"/>
</dbReference>
<accession>A0NQA1</accession>
<dbReference type="eggNOG" id="ENOG50336TR">
    <property type="taxonomic scope" value="Bacteria"/>
</dbReference>
<comment type="caution">
    <text evidence="2">The sequence shown here is derived from an EMBL/GenBank/DDBJ whole genome shotgun (WGS) entry which is preliminary data.</text>
</comment>
<evidence type="ECO:0000256" key="1">
    <source>
        <dbReference type="SAM" id="SignalP"/>
    </source>
</evidence>
<keyword evidence="1" id="KW-0732">Signal</keyword>
<dbReference type="Proteomes" id="UP000004848">
    <property type="component" value="Unassembled WGS sequence"/>
</dbReference>
<gene>
    <name evidence="2" type="ORF">SIAM614_13128</name>
</gene>
<dbReference type="RefSeq" id="WP_006933096.1">
    <property type="nucleotide sequence ID" value="NZ_AAUW01000004.1"/>
</dbReference>
<evidence type="ECO:0000313" key="2">
    <source>
        <dbReference type="EMBL" id="EAV44959.1"/>
    </source>
</evidence>